<feature type="domain" description="UspA" evidence="2">
    <location>
        <begin position="12"/>
        <end position="147"/>
    </location>
</feature>
<dbReference type="PANTHER" id="PTHR46268:SF6">
    <property type="entry name" value="UNIVERSAL STRESS PROTEIN UP12"/>
    <property type="match status" value="1"/>
</dbReference>
<dbReference type="OrthoDB" id="3404132at2"/>
<dbReference type="Proteomes" id="UP000199501">
    <property type="component" value="Unassembled WGS sequence"/>
</dbReference>
<proteinExistence type="inferred from homology"/>
<evidence type="ECO:0000256" key="1">
    <source>
        <dbReference type="ARBA" id="ARBA00008791"/>
    </source>
</evidence>
<dbReference type="SUPFAM" id="SSF52402">
    <property type="entry name" value="Adenine nucleotide alpha hydrolases-like"/>
    <property type="match status" value="2"/>
</dbReference>
<dbReference type="AlphaFoldDB" id="A0A1G6JRV6"/>
<organism evidence="3 4">
    <name type="scientific">Actinokineospora iranica</name>
    <dbReference type="NCBI Taxonomy" id="1271860"/>
    <lineage>
        <taxon>Bacteria</taxon>
        <taxon>Bacillati</taxon>
        <taxon>Actinomycetota</taxon>
        <taxon>Actinomycetes</taxon>
        <taxon>Pseudonocardiales</taxon>
        <taxon>Pseudonocardiaceae</taxon>
        <taxon>Actinokineospora</taxon>
    </lineage>
</organism>
<accession>A0A1G6JRV6</accession>
<dbReference type="Pfam" id="PF00582">
    <property type="entry name" value="Usp"/>
    <property type="match status" value="2"/>
</dbReference>
<dbReference type="PRINTS" id="PR01438">
    <property type="entry name" value="UNVRSLSTRESS"/>
</dbReference>
<dbReference type="STRING" id="1271860.SAMN05216174_101531"/>
<dbReference type="Gene3D" id="3.40.50.620">
    <property type="entry name" value="HUPs"/>
    <property type="match status" value="2"/>
</dbReference>
<dbReference type="EMBL" id="FMZZ01000001">
    <property type="protein sequence ID" value="SDC21427.1"/>
    <property type="molecule type" value="Genomic_DNA"/>
</dbReference>
<feature type="domain" description="UspA" evidence="2">
    <location>
        <begin position="155"/>
        <end position="292"/>
    </location>
</feature>
<reference evidence="4" key="1">
    <citation type="submission" date="2016-10" db="EMBL/GenBank/DDBJ databases">
        <authorList>
            <person name="Varghese N."/>
            <person name="Submissions S."/>
        </authorList>
    </citation>
    <scope>NUCLEOTIDE SEQUENCE [LARGE SCALE GENOMIC DNA]</scope>
    <source>
        <strain evidence="4">IBRC-M 10403</strain>
    </source>
</reference>
<dbReference type="InterPro" id="IPR006015">
    <property type="entry name" value="Universal_stress_UspA"/>
</dbReference>
<evidence type="ECO:0000259" key="2">
    <source>
        <dbReference type="Pfam" id="PF00582"/>
    </source>
</evidence>
<dbReference type="RefSeq" id="WP_091447792.1">
    <property type="nucleotide sequence ID" value="NZ_FMZZ01000001.1"/>
</dbReference>
<gene>
    <name evidence="3" type="ORF">SAMN05216174_101531</name>
</gene>
<sequence>MSRAHPVRPPALVAVDGSDSALAAVRWAAAAARRRGLPLRLTHAGGGHLSADPGDPGLRSDYLDALSSRGRHALREAQAAAERAEPGVAVTQSLRLGAAVEVLVEESEQAAMVVLGSRGLTGASSAALGSVSAAVAERADCPVVVVRGPARTEGPIVVGVDGSRTSEAAVAWAFEQASLTGAPLVALHTYSDVAFPGLWVTVPLSVDWHAVTGLEQHLLDERMAGWQEKHPDVEVHRVVERDRPVRALLARGTAARLLVVGARGQHAPAGMGLGSTSQALLRCADCPVAVVHPRPR</sequence>
<dbReference type="InterPro" id="IPR014729">
    <property type="entry name" value="Rossmann-like_a/b/a_fold"/>
</dbReference>
<dbReference type="InterPro" id="IPR006016">
    <property type="entry name" value="UspA"/>
</dbReference>
<keyword evidence="4" id="KW-1185">Reference proteome</keyword>
<dbReference type="PANTHER" id="PTHR46268">
    <property type="entry name" value="STRESS RESPONSE PROTEIN NHAX"/>
    <property type="match status" value="1"/>
</dbReference>
<comment type="similarity">
    <text evidence="1">Belongs to the universal stress protein A family.</text>
</comment>
<protein>
    <submittedName>
        <fullName evidence="3">Nucleotide-binding universal stress protein, UspA family</fullName>
    </submittedName>
</protein>
<name>A0A1G6JRV6_9PSEU</name>
<evidence type="ECO:0000313" key="3">
    <source>
        <dbReference type="EMBL" id="SDC21427.1"/>
    </source>
</evidence>
<evidence type="ECO:0000313" key="4">
    <source>
        <dbReference type="Proteomes" id="UP000199501"/>
    </source>
</evidence>